<reference evidence="2 3" key="1">
    <citation type="journal article" date="2009" name="PLoS Genet.">
        <title>The genome of Nectria haematococca: contribution of supernumerary chromosomes to gene expansion.</title>
        <authorList>
            <person name="Coleman J.J."/>
            <person name="Rounsley S.D."/>
            <person name="Rodriguez-Carres M."/>
            <person name="Kuo A."/>
            <person name="Wasmann C.C."/>
            <person name="Grimwood J."/>
            <person name="Schmutz J."/>
            <person name="Taga M."/>
            <person name="White G.J."/>
            <person name="Zhou S."/>
            <person name="Schwartz D.C."/>
            <person name="Freitag M."/>
            <person name="Ma L.J."/>
            <person name="Danchin E.G."/>
            <person name="Henrissat B."/>
            <person name="Coutinho P.M."/>
            <person name="Nelson D.R."/>
            <person name="Straney D."/>
            <person name="Napoli C.A."/>
            <person name="Barker B.M."/>
            <person name="Gribskov M."/>
            <person name="Rep M."/>
            <person name="Kroken S."/>
            <person name="Molnar I."/>
            <person name="Rensing C."/>
            <person name="Kennell J.C."/>
            <person name="Zamora J."/>
            <person name="Farman M.L."/>
            <person name="Selker E.U."/>
            <person name="Salamov A."/>
            <person name="Shapiro H."/>
            <person name="Pangilinan J."/>
            <person name="Lindquist E."/>
            <person name="Lamers C."/>
            <person name="Grigoriev I.V."/>
            <person name="Geiser D.M."/>
            <person name="Covert S.F."/>
            <person name="Temporini E."/>
            <person name="Vanetten H.D."/>
        </authorList>
    </citation>
    <scope>NUCLEOTIDE SEQUENCE [LARGE SCALE GENOMIC DNA]</scope>
    <source>
        <strain evidence="3">ATCC MYA-4622 / CBS 123669 / FGSC 9596 / NRRL 45880 / 77-13-4</strain>
    </source>
</reference>
<dbReference type="EMBL" id="GG698896">
    <property type="protein sequence ID" value="EEU48277.1"/>
    <property type="molecule type" value="Genomic_DNA"/>
</dbReference>
<organism evidence="2 3">
    <name type="scientific">Fusarium vanettenii (strain ATCC MYA-4622 / CBS 123669 / FGSC 9596 / NRRL 45880 / 77-13-4)</name>
    <name type="common">Fusarium solani subsp. pisi</name>
    <dbReference type="NCBI Taxonomy" id="660122"/>
    <lineage>
        <taxon>Eukaryota</taxon>
        <taxon>Fungi</taxon>
        <taxon>Dikarya</taxon>
        <taxon>Ascomycota</taxon>
        <taxon>Pezizomycotina</taxon>
        <taxon>Sordariomycetes</taxon>
        <taxon>Hypocreomycetidae</taxon>
        <taxon>Hypocreales</taxon>
        <taxon>Nectriaceae</taxon>
        <taxon>Fusarium</taxon>
        <taxon>Fusarium solani species complex</taxon>
        <taxon>Fusarium vanettenii</taxon>
    </lineage>
</organism>
<evidence type="ECO:0000313" key="2">
    <source>
        <dbReference type="EMBL" id="EEU48277.1"/>
    </source>
</evidence>
<feature type="compositionally biased region" description="Polar residues" evidence="1">
    <location>
        <begin position="34"/>
        <end position="49"/>
    </location>
</feature>
<dbReference type="GeneID" id="9676606"/>
<dbReference type="InParanoid" id="C7YJH1"/>
<keyword evidence="3" id="KW-1185">Reference proteome</keyword>
<feature type="compositionally biased region" description="Basic and acidic residues" evidence="1">
    <location>
        <begin position="112"/>
        <end position="121"/>
    </location>
</feature>
<evidence type="ECO:0000313" key="3">
    <source>
        <dbReference type="Proteomes" id="UP000005206"/>
    </source>
</evidence>
<sequence length="121" mass="13507">MLDVDERQGGIDQVSLLCQAKIRQKAKKEERKNSASPQKLTVAIQSNLRPSIHLDSDDSNRAGSTPQRRTLIFPLDGLEEIPSKDAIFRDIPMLGRTRESDSLTTCQPSVAPKDKDKMAFD</sequence>
<proteinExistence type="predicted"/>
<dbReference type="OrthoDB" id="10471646at2759"/>
<dbReference type="VEuPathDB" id="FungiDB:NECHADRAFT_75676"/>
<protein>
    <submittedName>
        <fullName evidence="2">Uncharacterized protein</fullName>
    </submittedName>
</protein>
<dbReference type="Proteomes" id="UP000005206">
    <property type="component" value="Chromosome 1"/>
</dbReference>
<feature type="region of interest" description="Disordered" evidence="1">
    <location>
        <begin position="23"/>
        <end position="68"/>
    </location>
</feature>
<dbReference type="KEGG" id="nhe:NECHADRAFT_75676"/>
<feature type="region of interest" description="Disordered" evidence="1">
    <location>
        <begin position="97"/>
        <end position="121"/>
    </location>
</feature>
<dbReference type="HOGENOM" id="CLU_2038671_0_0_1"/>
<dbReference type="AlphaFoldDB" id="C7YJH1"/>
<dbReference type="RefSeq" id="XP_003053990.1">
    <property type="nucleotide sequence ID" value="XM_003053944.1"/>
</dbReference>
<name>C7YJH1_FUSV7</name>
<gene>
    <name evidence="2" type="ORF">NECHADRAFT_75676</name>
</gene>
<evidence type="ECO:0000256" key="1">
    <source>
        <dbReference type="SAM" id="MobiDB-lite"/>
    </source>
</evidence>
<accession>C7YJH1</accession>